<evidence type="ECO:0000313" key="2">
    <source>
        <dbReference type="EMBL" id="CAH4034170.1"/>
    </source>
</evidence>
<gene>
    <name evidence="2" type="ORF">PIBRA_LOCUS10381</name>
</gene>
<organism evidence="2 3">
    <name type="scientific">Pieris brassicae</name>
    <name type="common">White butterfly</name>
    <name type="synonym">Large white butterfly</name>
    <dbReference type="NCBI Taxonomy" id="7116"/>
    <lineage>
        <taxon>Eukaryota</taxon>
        <taxon>Metazoa</taxon>
        <taxon>Ecdysozoa</taxon>
        <taxon>Arthropoda</taxon>
        <taxon>Hexapoda</taxon>
        <taxon>Insecta</taxon>
        <taxon>Pterygota</taxon>
        <taxon>Neoptera</taxon>
        <taxon>Endopterygota</taxon>
        <taxon>Lepidoptera</taxon>
        <taxon>Glossata</taxon>
        <taxon>Ditrysia</taxon>
        <taxon>Papilionoidea</taxon>
        <taxon>Pieridae</taxon>
        <taxon>Pierinae</taxon>
        <taxon>Pieris</taxon>
    </lineage>
</organism>
<feature type="region of interest" description="Disordered" evidence="1">
    <location>
        <begin position="16"/>
        <end position="40"/>
    </location>
</feature>
<reference evidence="2" key="1">
    <citation type="submission" date="2022-05" db="EMBL/GenBank/DDBJ databases">
        <authorList>
            <person name="Okamura Y."/>
        </authorList>
    </citation>
    <scope>NUCLEOTIDE SEQUENCE</scope>
</reference>
<dbReference type="Proteomes" id="UP001152562">
    <property type="component" value="Unassembled WGS sequence"/>
</dbReference>
<dbReference type="AlphaFoldDB" id="A0A9P0TKZ8"/>
<keyword evidence="3" id="KW-1185">Reference proteome</keyword>
<proteinExistence type="predicted"/>
<accession>A0A9P0TKZ8</accession>
<dbReference type="EMBL" id="CALOZG010000040">
    <property type="protein sequence ID" value="CAH4034170.1"/>
    <property type="molecule type" value="Genomic_DNA"/>
</dbReference>
<evidence type="ECO:0000256" key="1">
    <source>
        <dbReference type="SAM" id="MobiDB-lite"/>
    </source>
</evidence>
<name>A0A9P0TKZ8_PIEBR</name>
<evidence type="ECO:0000313" key="3">
    <source>
        <dbReference type="Proteomes" id="UP001152562"/>
    </source>
</evidence>
<comment type="caution">
    <text evidence="2">The sequence shown here is derived from an EMBL/GenBank/DDBJ whole genome shotgun (WGS) entry which is preliminary data.</text>
</comment>
<protein>
    <submittedName>
        <fullName evidence="2">Uncharacterized protein</fullName>
    </submittedName>
</protein>
<sequence>MANGTFQRCLRSLAEEEAGERGRSSGLVSGEEASADSRDGRTRRTYAVLYVETFTGLVYCVEIYSYIRNTGTTISVLKLFKRADSVFCAKSIGFRRNVGGGRNIT</sequence>